<organism evidence="1 2">
    <name type="scientific">Mycobacterium intracellulare 1956</name>
    <dbReference type="NCBI Taxonomy" id="1299331"/>
    <lineage>
        <taxon>Bacteria</taxon>
        <taxon>Bacillati</taxon>
        <taxon>Actinomycetota</taxon>
        <taxon>Actinomycetes</taxon>
        <taxon>Mycobacteriales</taxon>
        <taxon>Mycobacteriaceae</taxon>
        <taxon>Mycobacterium</taxon>
        <taxon>Mycobacterium avium complex (MAC)</taxon>
    </lineage>
</organism>
<gene>
    <name evidence="1" type="ORF">I550_1539</name>
</gene>
<dbReference type="EMBL" id="JAOG01000001">
    <property type="protein sequence ID" value="EUA58396.1"/>
    <property type="molecule type" value="Genomic_DNA"/>
</dbReference>
<evidence type="ECO:0000313" key="2">
    <source>
        <dbReference type="Proteomes" id="UP000020825"/>
    </source>
</evidence>
<protein>
    <submittedName>
        <fullName evidence="1">Uncharacterized protein</fullName>
    </submittedName>
</protein>
<reference evidence="1 2" key="1">
    <citation type="submission" date="2013-12" db="EMBL/GenBank/DDBJ databases">
        <authorList>
            <person name="Zelazny A."/>
            <person name="Olivier K."/>
            <person name="Holland S."/>
            <person name="Lenaerts A."/>
            <person name="Ordway D."/>
            <person name="DeGroote M.A."/>
            <person name="Parker T."/>
            <person name="Sizemore C."/>
            <person name="Tallon L.J."/>
            <person name="Sadzewicz L.K."/>
            <person name="Sengamalay N."/>
            <person name="Fraser C.M."/>
            <person name="Hine E."/>
            <person name="Shefchek K.A."/>
            <person name="Das S.P."/>
            <person name="Tettelin H."/>
        </authorList>
    </citation>
    <scope>NUCLEOTIDE SEQUENCE [LARGE SCALE GENOMIC DNA]</scope>
    <source>
        <strain evidence="1 2">1956</strain>
    </source>
</reference>
<sequence length="42" mass="4611">MQNHLDIIDRTAARRPTFRRRGVAHPYPSADVHALVLCGGAA</sequence>
<dbReference type="AlphaFoldDB" id="X8CRB4"/>
<dbReference type="PATRIC" id="fig|1299331.3.peg.1493"/>
<dbReference type="Proteomes" id="UP000020825">
    <property type="component" value="Unassembled WGS sequence"/>
</dbReference>
<proteinExistence type="predicted"/>
<comment type="caution">
    <text evidence="1">The sequence shown here is derived from an EMBL/GenBank/DDBJ whole genome shotgun (WGS) entry which is preliminary data.</text>
</comment>
<accession>X8CRB4</accession>
<name>X8CRB4_MYCIT</name>
<evidence type="ECO:0000313" key="1">
    <source>
        <dbReference type="EMBL" id="EUA58396.1"/>
    </source>
</evidence>